<comment type="caution">
    <text evidence="1">The sequence shown here is derived from an EMBL/GenBank/DDBJ whole genome shotgun (WGS) entry which is preliminary data.</text>
</comment>
<evidence type="ECO:0000313" key="2">
    <source>
        <dbReference type="Proteomes" id="UP001055101"/>
    </source>
</evidence>
<reference evidence="1" key="2">
    <citation type="submission" date="2021-08" db="EMBL/GenBank/DDBJ databases">
        <authorList>
            <person name="Tani A."/>
            <person name="Ola A."/>
            <person name="Ogura Y."/>
            <person name="Katsura K."/>
            <person name="Hayashi T."/>
        </authorList>
    </citation>
    <scope>NUCLEOTIDE SEQUENCE</scope>
    <source>
        <strain evidence="1">DSM 23674</strain>
    </source>
</reference>
<evidence type="ECO:0000313" key="1">
    <source>
        <dbReference type="EMBL" id="GJE57831.1"/>
    </source>
</evidence>
<protein>
    <submittedName>
        <fullName evidence="1">Uncharacterized protein</fullName>
    </submittedName>
</protein>
<name>A0ABQ4TT98_9HYPH</name>
<dbReference type="Gene3D" id="3.90.1680.10">
    <property type="entry name" value="SOS response associated peptidase-like"/>
    <property type="match status" value="1"/>
</dbReference>
<dbReference type="Proteomes" id="UP001055101">
    <property type="component" value="Unassembled WGS sequence"/>
</dbReference>
<proteinExistence type="predicted"/>
<reference evidence="1" key="1">
    <citation type="journal article" date="2021" name="Front. Microbiol.">
        <title>Comprehensive Comparative Genomics and Phenotyping of Methylobacterium Species.</title>
        <authorList>
            <person name="Alessa O."/>
            <person name="Ogura Y."/>
            <person name="Fujitani Y."/>
            <person name="Takami H."/>
            <person name="Hayashi T."/>
            <person name="Sahin N."/>
            <person name="Tani A."/>
        </authorList>
    </citation>
    <scope>NUCLEOTIDE SEQUENCE</scope>
    <source>
        <strain evidence="1">DSM 23674</strain>
    </source>
</reference>
<dbReference type="SUPFAM" id="SSF143081">
    <property type="entry name" value="BB1717-like"/>
    <property type="match status" value="1"/>
</dbReference>
<dbReference type="InterPro" id="IPR036590">
    <property type="entry name" value="SRAP-like"/>
</dbReference>
<accession>A0ABQ4TT98</accession>
<organism evidence="1 2">
    <name type="scientific">Methylobacterium thuringiense</name>
    <dbReference type="NCBI Taxonomy" id="1003091"/>
    <lineage>
        <taxon>Bacteria</taxon>
        <taxon>Pseudomonadati</taxon>
        <taxon>Pseudomonadota</taxon>
        <taxon>Alphaproteobacteria</taxon>
        <taxon>Hyphomicrobiales</taxon>
        <taxon>Methylobacteriaceae</taxon>
        <taxon>Methylobacterium</taxon>
    </lineage>
</organism>
<gene>
    <name evidence="1" type="ORF">EKPJFOCH_4352</name>
</gene>
<keyword evidence="2" id="KW-1185">Reference proteome</keyword>
<sequence length="59" mass="6844">MRCAEYRPCLEGCLCLVPVSSFSDYADTKPKKTPVWFSLNDVRPLFAFAGIWNGRWLMR</sequence>
<dbReference type="EMBL" id="BPRA01000032">
    <property type="protein sequence ID" value="GJE57831.1"/>
    <property type="molecule type" value="Genomic_DNA"/>
</dbReference>